<keyword evidence="2" id="KW-1185">Reference proteome</keyword>
<reference evidence="1" key="1">
    <citation type="submission" date="2015-07" db="EMBL/GenBank/DDBJ databases">
        <title>Draft Genome Sequences of Anaerolinea thermolimosa IMO-1, Bellilinea caldifistulae GOMI-1, Leptolinea tardivitalis YMTK-2, Levilinea saccharolytica KIBI-1,Longilinea arvoryzae KOME-1, Previously Described as Members of the Anaerolineaceae (Chloroflexi).</title>
        <authorList>
            <person name="Sekiguchi Y."/>
            <person name="Ohashi A."/>
            <person name="Matsuura N."/>
            <person name="Tourlousse M.D."/>
        </authorList>
    </citation>
    <scope>NUCLEOTIDE SEQUENCE [LARGE SCALE GENOMIC DNA]</scope>
    <source>
        <strain evidence="1">KOME-1</strain>
    </source>
</reference>
<sequence length="344" mass="39113">MESINRFAVVIHPLRPFMEWVNRPAVRGTDELIPLEALQEDATVILTPEMDTTDAALNWLKSYKPQLFEMELESWCTDRSTWPEKRTARLFDEWFDLEVHTMVFDAVGEPIHTALQEAQEGGNIQPGDNVRVRSGVIEPETGADLSGWEGRVMEMAIDPDSGVLVAWVEWDSPTLQQLTPGLIQRFINADSDWVGQAMEVRDLQVAQPRDTLAQTEQARTDLLARYTWTDLGLQGKRIYRILKDAFKANPKFTCLDAWESYLNAKLSFPFMARVVVEQDCGPLNLDMEVEVRELSGIEPDNGLFALVQRGGRSFVFPLSDLAVDDPAAPNFQLLEDYGMWYENK</sequence>
<organism evidence="1">
    <name type="scientific">Longilinea arvoryzae</name>
    <dbReference type="NCBI Taxonomy" id="360412"/>
    <lineage>
        <taxon>Bacteria</taxon>
        <taxon>Bacillati</taxon>
        <taxon>Chloroflexota</taxon>
        <taxon>Anaerolineae</taxon>
        <taxon>Anaerolineales</taxon>
        <taxon>Anaerolineaceae</taxon>
        <taxon>Longilinea</taxon>
    </lineage>
</organism>
<dbReference type="AlphaFoldDB" id="A0A0S7B5K9"/>
<evidence type="ECO:0000313" key="2">
    <source>
        <dbReference type="Proteomes" id="UP000055060"/>
    </source>
</evidence>
<accession>A0A0S7B5K9</accession>
<name>A0A0S7B5K9_9CHLR</name>
<proteinExistence type="predicted"/>
<evidence type="ECO:0000313" key="1">
    <source>
        <dbReference type="EMBL" id="GAP12463.1"/>
    </source>
</evidence>
<dbReference type="Proteomes" id="UP000055060">
    <property type="component" value="Unassembled WGS sequence"/>
</dbReference>
<gene>
    <name evidence="1" type="ORF">LARV_00198</name>
</gene>
<dbReference type="InterPro" id="IPR020994">
    <property type="entry name" value="Uncharacterised_Ca-bd_CcbP"/>
</dbReference>
<dbReference type="EMBL" id="DF967972">
    <property type="protein sequence ID" value="GAP12463.1"/>
    <property type="molecule type" value="Genomic_DNA"/>
</dbReference>
<protein>
    <submittedName>
        <fullName evidence="1">Calcium binding</fullName>
    </submittedName>
</protein>
<dbReference type="RefSeq" id="WP_075071886.1">
    <property type="nucleotide sequence ID" value="NZ_DF967972.1"/>
</dbReference>
<dbReference type="Pfam" id="PF11535">
    <property type="entry name" value="Calci_bind_CcbP"/>
    <property type="match status" value="1"/>
</dbReference>